<dbReference type="InParanoid" id="K1QKU3"/>
<dbReference type="HOGENOM" id="CLU_100754_0_0_1"/>
<dbReference type="PANTHER" id="PTHR10697">
    <property type="entry name" value="MAMMALIAN EPENDYMIN-RELATED PROTEIN 1"/>
    <property type="match status" value="1"/>
</dbReference>
<reference evidence="1" key="1">
    <citation type="journal article" date="2012" name="Nature">
        <title>The oyster genome reveals stress adaptation and complexity of shell formation.</title>
        <authorList>
            <person name="Zhang G."/>
            <person name="Fang X."/>
            <person name="Guo X."/>
            <person name="Li L."/>
            <person name="Luo R."/>
            <person name="Xu F."/>
            <person name="Yang P."/>
            <person name="Zhang L."/>
            <person name="Wang X."/>
            <person name="Qi H."/>
            <person name="Xiong Z."/>
            <person name="Que H."/>
            <person name="Xie Y."/>
            <person name="Holland P.W."/>
            <person name="Paps J."/>
            <person name="Zhu Y."/>
            <person name="Wu F."/>
            <person name="Chen Y."/>
            <person name="Wang J."/>
            <person name="Peng C."/>
            <person name="Meng J."/>
            <person name="Yang L."/>
            <person name="Liu J."/>
            <person name="Wen B."/>
            <person name="Zhang N."/>
            <person name="Huang Z."/>
            <person name="Zhu Q."/>
            <person name="Feng Y."/>
            <person name="Mount A."/>
            <person name="Hedgecock D."/>
            <person name="Xu Z."/>
            <person name="Liu Y."/>
            <person name="Domazet-Loso T."/>
            <person name="Du Y."/>
            <person name="Sun X."/>
            <person name="Zhang S."/>
            <person name="Liu B."/>
            <person name="Cheng P."/>
            <person name="Jiang X."/>
            <person name="Li J."/>
            <person name="Fan D."/>
            <person name="Wang W."/>
            <person name="Fu W."/>
            <person name="Wang T."/>
            <person name="Wang B."/>
            <person name="Zhang J."/>
            <person name="Peng Z."/>
            <person name="Li Y."/>
            <person name="Li N."/>
            <person name="Wang J."/>
            <person name="Chen M."/>
            <person name="He Y."/>
            <person name="Tan F."/>
            <person name="Song X."/>
            <person name="Zheng Q."/>
            <person name="Huang R."/>
            <person name="Yang H."/>
            <person name="Du X."/>
            <person name="Chen L."/>
            <person name="Yang M."/>
            <person name="Gaffney P.M."/>
            <person name="Wang S."/>
            <person name="Luo L."/>
            <person name="She Z."/>
            <person name="Ming Y."/>
            <person name="Huang W."/>
            <person name="Zhang S."/>
            <person name="Huang B."/>
            <person name="Zhang Y."/>
            <person name="Qu T."/>
            <person name="Ni P."/>
            <person name="Miao G."/>
            <person name="Wang J."/>
            <person name="Wang Q."/>
            <person name="Steinberg C.E."/>
            <person name="Wang H."/>
            <person name="Li N."/>
            <person name="Qian L."/>
            <person name="Zhang G."/>
            <person name="Li Y."/>
            <person name="Yang H."/>
            <person name="Liu X."/>
            <person name="Wang J."/>
            <person name="Yin Y."/>
            <person name="Wang J."/>
        </authorList>
    </citation>
    <scope>NUCLEOTIDE SEQUENCE [LARGE SCALE GENOMIC DNA]</scope>
    <source>
        <strain evidence="1">05x7-T-G4-1.051#20</strain>
    </source>
</reference>
<evidence type="ECO:0008006" key="2">
    <source>
        <dbReference type="Google" id="ProtNLM"/>
    </source>
</evidence>
<dbReference type="GO" id="GO:0005576">
    <property type="term" value="C:extracellular region"/>
    <property type="evidence" value="ECO:0007669"/>
    <property type="project" value="InterPro"/>
</dbReference>
<sequence>MSLILSIVGLSVLCHLSWARGCCVPKQWAGDMGFMVGTNRNGKGGYQAGMVKIFYDARNGKFAEFSKGVVDGRPFEGGVIMDFETGVQYTFMDGHCNTTRLSQKEFKEACIPEEAKAVSDTHMGTADDSLDVTVYQMARKRIGGNSYFTITNKLCVPVGETITGTLPRSGMGYMSTVGYTGIEPGIKDPRVFDKPRICSSQVEEGFVDLYLKFGFLNHEMSSIF</sequence>
<dbReference type="GO" id="GO:0005509">
    <property type="term" value="F:calcium ion binding"/>
    <property type="evidence" value="ECO:0007669"/>
    <property type="project" value="InterPro"/>
</dbReference>
<dbReference type="GO" id="GO:0007160">
    <property type="term" value="P:cell-matrix adhesion"/>
    <property type="evidence" value="ECO:0007669"/>
    <property type="project" value="InterPro"/>
</dbReference>
<gene>
    <name evidence="1" type="ORF">CGI_10023805</name>
</gene>
<dbReference type="AlphaFoldDB" id="K1QKU3"/>
<dbReference type="PANTHER" id="PTHR10697:SF13">
    <property type="entry name" value="RICIN B LECTIN DOMAIN-CONTAINING PROTEIN"/>
    <property type="match status" value="1"/>
</dbReference>
<dbReference type="GO" id="GO:0005764">
    <property type="term" value="C:lysosome"/>
    <property type="evidence" value="ECO:0007669"/>
    <property type="project" value="TreeGrafter"/>
</dbReference>
<accession>K1QKU3</accession>
<dbReference type="Pfam" id="PF00811">
    <property type="entry name" value="Ependymin"/>
    <property type="match status" value="1"/>
</dbReference>
<proteinExistence type="predicted"/>
<protein>
    <recommendedName>
        <fullName evidence="2">Mammalian ependymin-related protein 1</fullName>
    </recommendedName>
</protein>
<dbReference type="EMBL" id="JH823229">
    <property type="protein sequence ID" value="EKC29415.1"/>
    <property type="molecule type" value="Genomic_DNA"/>
</dbReference>
<name>K1QKU3_MAGGI</name>
<dbReference type="InterPro" id="IPR001299">
    <property type="entry name" value="Ependymin"/>
</dbReference>
<organism evidence="1">
    <name type="scientific">Magallana gigas</name>
    <name type="common">Pacific oyster</name>
    <name type="synonym">Crassostrea gigas</name>
    <dbReference type="NCBI Taxonomy" id="29159"/>
    <lineage>
        <taxon>Eukaryota</taxon>
        <taxon>Metazoa</taxon>
        <taxon>Spiralia</taxon>
        <taxon>Lophotrochozoa</taxon>
        <taxon>Mollusca</taxon>
        <taxon>Bivalvia</taxon>
        <taxon>Autobranchia</taxon>
        <taxon>Pteriomorphia</taxon>
        <taxon>Ostreida</taxon>
        <taxon>Ostreoidea</taxon>
        <taxon>Ostreidae</taxon>
        <taxon>Magallana</taxon>
    </lineage>
</organism>
<evidence type="ECO:0000313" key="1">
    <source>
        <dbReference type="EMBL" id="EKC29415.1"/>
    </source>
</evidence>